<comment type="caution">
    <text evidence="2">The sequence shown here is derived from an EMBL/GenBank/DDBJ whole genome shotgun (WGS) entry which is preliminary data.</text>
</comment>
<proteinExistence type="predicted"/>
<feature type="region of interest" description="Disordered" evidence="1">
    <location>
        <begin position="90"/>
        <end position="124"/>
    </location>
</feature>
<reference evidence="2" key="1">
    <citation type="submission" date="2021-03" db="EMBL/GenBank/DDBJ databases">
        <title>The complete genome sequence of Acetobacter sp. TBRC 12339.</title>
        <authorList>
            <person name="Charoenyingcharoen P."/>
            <person name="Yukphan P."/>
        </authorList>
    </citation>
    <scope>NUCLEOTIDE SEQUENCE</scope>
    <source>
        <strain evidence="2">TBRC 12339</strain>
    </source>
</reference>
<dbReference type="AlphaFoldDB" id="A0A939HQM2"/>
<dbReference type="EMBL" id="JAFVMH010000008">
    <property type="protein sequence ID" value="MBO1326197.1"/>
    <property type="molecule type" value="Genomic_DNA"/>
</dbReference>
<name>A0A939HQM2_9PROT</name>
<protein>
    <submittedName>
        <fullName evidence="2">Uncharacterized protein</fullName>
    </submittedName>
</protein>
<evidence type="ECO:0000313" key="2">
    <source>
        <dbReference type="EMBL" id="MBO1326197.1"/>
    </source>
</evidence>
<organism evidence="2 3">
    <name type="scientific">Acetobacter garciniae</name>
    <dbReference type="NCBI Taxonomy" id="2817435"/>
    <lineage>
        <taxon>Bacteria</taxon>
        <taxon>Pseudomonadati</taxon>
        <taxon>Pseudomonadota</taxon>
        <taxon>Alphaproteobacteria</taxon>
        <taxon>Acetobacterales</taxon>
        <taxon>Acetobacteraceae</taxon>
        <taxon>Acetobacter</taxon>
    </lineage>
</organism>
<accession>A0A939HQM2</accession>
<evidence type="ECO:0000256" key="1">
    <source>
        <dbReference type="SAM" id="MobiDB-lite"/>
    </source>
</evidence>
<keyword evidence="3" id="KW-1185">Reference proteome</keyword>
<evidence type="ECO:0000313" key="3">
    <source>
        <dbReference type="Proteomes" id="UP000664073"/>
    </source>
</evidence>
<dbReference type="Proteomes" id="UP000664073">
    <property type="component" value="Unassembled WGS sequence"/>
</dbReference>
<gene>
    <name evidence="2" type="ORF">J2D77_13665</name>
</gene>
<dbReference type="RefSeq" id="WP_207846967.1">
    <property type="nucleotide sequence ID" value="NZ_JAFVMH010000008.1"/>
</dbReference>
<sequence length="124" mass="13742">MRHTVLPFTTSRTRPTAPTRWACVDATVTCRRCHHEWPDGDPAYRLPCRGCGARSGQPCQRPEGGNERVCHQRDQDARRAGLLIRCDGLSWDGRHDKPLPLSASPLPRTRPVLTGSPPARVLAA</sequence>